<organism evidence="1 2">
    <name type="scientific">Mycolicibacterium hippocampi</name>
    <dbReference type="NCBI Taxonomy" id="659824"/>
    <lineage>
        <taxon>Bacteria</taxon>
        <taxon>Bacillati</taxon>
        <taxon>Actinomycetota</taxon>
        <taxon>Actinomycetes</taxon>
        <taxon>Mycobacteriales</taxon>
        <taxon>Mycobacteriaceae</taxon>
        <taxon>Mycolicibacterium</taxon>
    </lineage>
</organism>
<gene>
    <name evidence="1" type="ORF">MHIP_38640</name>
</gene>
<protein>
    <recommendedName>
        <fullName evidence="3">DNA-binding protein</fullName>
    </recommendedName>
</protein>
<evidence type="ECO:0008006" key="3">
    <source>
        <dbReference type="Google" id="ProtNLM"/>
    </source>
</evidence>
<dbReference type="AlphaFoldDB" id="A0A7I9ZQS4"/>
<proteinExistence type="predicted"/>
<evidence type="ECO:0000313" key="2">
    <source>
        <dbReference type="Proteomes" id="UP000465304"/>
    </source>
</evidence>
<name>A0A7I9ZQS4_9MYCO</name>
<dbReference type="EMBL" id="BLLB01000002">
    <property type="protein sequence ID" value="GFH03381.1"/>
    <property type="molecule type" value="Genomic_DNA"/>
</dbReference>
<sequence>MIDLDDRDWCTVGDAAKRMAITEAAVRDLVDRRALRATFMYGVLHVEPAIVNTMPTT</sequence>
<dbReference type="Proteomes" id="UP000465304">
    <property type="component" value="Unassembled WGS sequence"/>
</dbReference>
<accession>A0A7I9ZQS4</accession>
<dbReference type="RefSeq" id="WP_163890984.1">
    <property type="nucleotide sequence ID" value="NZ_BLLB01000002.1"/>
</dbReference>
<evidence type="ECO:0000313" key="1">
    <source>
        <dbReference type="EMBL" id="GFH03381.1"/>
    </source>
</evidence>
<reference evidence="1 2" key="1">
    <citation type="journal article" date="2019" name="Emerg. Microbes Infect.">
        <title>Comprehensive subspecies identification of 175 nontuberculous mycobacteria species based on 7547 genomic profiles.</title>
        <authorList>
            <person name="Matsumoto Y."/>
            <person name="Kinjo T."/>
            <person name="Motooka D."/>
            <person name="Nabeya D."/>
            <person name="Jung N."/>
            <person name="Uechi K."/>
            <person name="Horii T."/>
            <person name="Iida T."/>
            <person name="Fujita J."/>
            <person name="Nakamura S."/>
        </authorList>
    </citation>
    <scope>NUCLEOTIDE SEQUENCE [LARGE SCALE GENOMIC DNA]</scope>
    <source>
        <strain evidence="1 2">JCM 30996</strain>
    </source>
</reference>
<keyword evidence="2" id="KW-1185">Reference proteome</keyword>
<comment type="caution">
    <text evidence="1">The sequence shown here is derived from an EMBL/GenBank/DDBJ whole genome shotgun (WGS) entry which is preliminary data.</text>
</comment>